<protein>
    <recommendedName>
        <fullName evidence="5">diacylglycerol O-acyltransferase</fullName>
        <ecNumber evidence="5">2.3.1.20</ecNumber>
    </recommendedName>
</protein>
<comment type="pathway">
    <text evidence="2">Glycerolipid metabolism; triacylglycerol biosynthesis.</text>
</comment>
<evidence type="ECO:0000256" key="5">
    <source>
        <dbReference type="ARBA" id="ARBA00013244"/>
    </source>
</evidence>
<dbReference type="STRING" id="857967.G0QX47"/>
<dbReference type="RefSeq" id="XP_004031800.1">
    <property type="nucleotide sequence ID" value="XM_004031752.1"/>
</dbReference>
<evidence type="ECO:0000256" key="3">
    <source>
        <dbReference type="ARBA" id="ARBA00005189"/>
    </source>
</evidence>
<sequence>MAMALLLNMYRKEEPLSQVVFCGSRVALQMPLAGYLIRWSGLVSADPQSFQSYMQKGKNICFIPGGYEEASLTSQNQYNYYLEHKGFIKYAMKYGYKIRPCVAYNENKAYQTIDKFYKFRLLLNKFKFVGTLFYSKYFLILSNPNINIEMVVAKPFEVPQIENPTKEQIEEWHKKYIEYVTQIFYKYKNQFDSKGGDLYGYQNEQLKQLKPKL</sequence>
<keyword evidence="13" id="KW-0472">Membrane</keyword>
<evidence type="ECO:0000313" key="15">
    <source>
        <dbReference type="EMBL" id="EGR30204.1"/>
    </source>
</evidence>
<dbReference type="GO" id="GO:0004144">
    <property type="term" value="F:diacylglycerol O-acyltransferase activity"/>
    <property type="evidence" value="ECO:0007669"/>
    <property type="project" value="UniProtKB-EC"/>
</dbReference>
<evidence type="ECO:0000256" key="14">
    <source>
        <dbReference type="ARBA" id="ARBA00023315"/>
    </source>
</evidence>
<evidence type="ECO:0000256" key="2">
    <source>
        <dbReference type="ARBA" id="ARBA00004771"/>
    </source>
</evidence>
<keyword evidence="7" id="KW-0808">Transferase</keyword>
<comment type="subcellular location">
    <subcellularLocation>
        <location evidence="1">Endoplasmic reticulum membrane</location>
        <topology evidence="1">Multi-pass membrane protein</topology>
    </subcellularLocation>
</comment>
<comment type="similarity">
    <text evidence="4">Belongs to the diacylglycerol acyltransferase family.</text>
</comment>
<dbReference type="InParanoid" id="G0QX47"/>
<dbReference type="Pfam" id="PF03982">
    <property type="entry name" value="DAGAT"/>
    <property type="match status" value="1"/>
</dbReference>
<keyword evidence="11" id="KW-1133">Transmembrane helix</keyword>
<dbReference type="GO" id="GO:0006071">
    <property type="term" value="P:glycerol metabolic process"/>
    <property type="evidence" value="ECO:0007669"/>
    <property type="project" value="UniProtKB-KW"/>
</dbReference>
<organism evidence="15 16">
    <name type="scientific">Ichthyophthirius multifiliis</name>
    <name type="common">White spot disease agent</name>
    <name type="synonym">Ich</name>
    <dbReference type="NCBI Taxonomy" id="5932"/>
    <lineage>
        <taxon>Eukaryota</taxon>
        <taxon>Sar</taxon>
        <taxon>Alveolata</taxon>
        <taxon>Ciliophora</taxon>
        <taxon>Intramacronucleata</taxon>
        <taxon>Oligohymenophorea</taxon>
        <taxon>Hymenostomatida</taxon>
        <taxon>Ophryoglenina</taxon>
        <taxon>Ichthyophthirius</taxon>
    </lineage>
</organism>
<evidence type="ECO:0000256" key="4">
    <source>
        <dbReference type="ARBA" id="ARBA00005420"/>
    </source>
</evidence>
<dbReference type="PANTHER" id="PTHR12317:SF0">
    <property type="entry name" value="ACYLTRANSFERASE"/>
    <property type="match status" value="1"/>
</dbReference>
<comment type="pathway">
    <text evidence="3">Lipid metabolism.</text>
</comment>
<name>G0QX47_ICHMU</name>
<keyword evidence="9" id="KW-0319">Glycerol metabolism</keyword>
<dbReference type="InterPro" id="IPR007130">
    <property type="entry name" value="DAGAT"/>
</dbReference>
<proteinExistence type="inferred from homology"/>
<dbReference type="GeneID" id="14906325"/>
<dbReference type="PANTHER" id="PTHR12317">
    <property type="entry name" value="DIACYLGLYCEROL O-ACYLTRANSFERASE"/>
    <property type="match status" value="1"/>
</dbReference>
<dbReference type="OMA" id="EANTFIC"/>
<dbReference type="Proteomes" id="UP000008983">
    <property type="component" value="Unassembled WGS sequence"/>
</dbReference>
<evidence type="ECO:0000256" key="9">
    <source>
        <dbReference type="ARBA" id="ARBA00022798"/>
    </source>
</evidence>
<gene>
    <name evidence="15" type="ORF">IMG5_137930</name>
</gene>
<evidence type="ECO:0000256" key="12">
    <source>
        <dbReference type="ARBA" id="ARBA00023098"/>
    </source>
</evidence>
<evidence type="ECO:0000256" key="11">
    <source>
        <dbReference type="ARBA" id="ARBA00022989"/>
    </source>
</evidence>
<keyword evidence="14" id="KW-0012">Acyltransferase</keyword>
<dbReference type="AlphaFoldDB" id="G0QX47"/>
<dbReference type="OrthoDB" id="264532at2759"/>
<dbReference type="EC" id="2.3.1.20" evidence="5"/>
<keyword evidence="16" id="KW-1185">Reference proteome</keyword>
<keyword evidence="10" id="KW-0256">Endoplasmic reticulum</keyword>
<evidence type="ECO:0000256" key="1">
    <source>
        <dbReference type="ARBA" id="ARBA00004477"/>
    </source>
</evidence>
<evidence type="ECO:0000313" key="16">
    <source>
        <dbReference type="Proteomes" id="UP000008983"/>
    </source>
</evidence>
<dbReference type="GO" id="GO:0019432">
    <property type="term" value="P:triglyceride biosynthetic process"/>
    <property type="evidence" value="ECO:0007669"/>
    <property type="project" value="TreeGrafter"/>
</dbReference>
<dbReference type="EMBL" id="GL984032">
    <property type="protein sequence ID" value="EGR30204.1"/>
    <property type="molecule type" value="Genomic_DNA"/>
</dbReference>
<keyword evidence="8" id="KW-0812">Transmembrane</keyword>
<reference evidence="15 16" key="1">
    <citation type="submission" date="2011-07" db="EMBL/GenBank/DDBJ databases">
        <authorList>
            <person name="Coyne R."/>
            <person name="Brami D."/>
            <person name="Johnson J."/>
            <person name="Hostetler J."/>
            <person name="Hannick L."/>
            <person name="Clark T."/>
            <person name="Cassidy-Hanley D."/>
            <person name="Inman J."/>
        </authorList>
    </citation>
    <scope>NUCLEOTIDE SEQUENCE [LARGE SCALE GENOMIC DNA]</scope>
    <source>
        <strain evidence="15 16">G5</strain>
    </source>
</reference>
<evidence type="ECO:0000256" key="8">
    <source>
        <dbReference type="ARBA" id="ARBA00022692"/>
    </source>
</evidence>
<evidence type="ECO:0000256" key="7">
    <source>
        <dbReference type="ARBA" id="ARBA00022679"/>
    </source>
</evidence>
<dbReference type="eggNOG" id="KOG0831">
    <property type="taxonomic scope" value="Eukaryota"/>
</dbReference>
<keyword evidence="6" id="KW-0444">Lipid biosynthesis</keyword>
<evidence type="ECO:0000256" key="13">
    <source>
        <dbReference type="ARBA" id="ARBA00023136"/>
    </source>
</evidence>
<evidence type="ECO:0000256" key="6">
    <source>
        <dbReference type="ARBA" id="ARBA00022516"/>
    </source>
</evidence>
<dbReference type="GO" id="GO:0005789">
    <property type="term" value="C:endoplasmic reticulum membrane"/>
    <property type="evidence" value="ECO:0007669"/>
    <property type="project" value="UniProtKB-SubCell"/>
</dbReference>
<keyword evidence="12" id="KW-0443">Lipid metabolism</keyword>
<accession>G0QX47</accession>
<evidence type="ECO:0000256" key="10">
    <source>
        <dbReference type="ARBA" id="ARBA00022824"/>
    </source>
</evidence>